<dbReference type="AlphaFoldDB" id="A0A4R3Y301"/>
<comment type="caution">
    <text evidence="11">The sequence shown here is derived from an EMBL/GenBank/DDBJ whole genome shotgun (WGS) entry which is preliminary data.</text>
</comment>
<feature type="domain" description="Ancillary SecYEG translocon subunit/Cell division coordinator CpoB TPR" evidence="10">
    <location>
        <begin position="14"/>
        <end position="206"/>
    </location>
</feature>
<keyword evidence="4 9" id="KW-1133">Transmembrane helix</keyword>
<evidence type="ECO:0000256" key="1">
    <source>
        <dbReference type="ARBA" id="ARBA00004401"/>
    </source>
</evidence>
<gene>
    <name evidence="11" type="ORF">EDC16_10828</name>
    <name evidence="12" type="ORF">FHQ21_00595</name>
</gene>
<evidence type="ECO:0000256" key="3">
    <source>
        <dbReference type="ARBA" id="ARBA00022692"/>
    </source>
</evidence>
<dbReference type="PIRSF" id="PIRSF006170">
    <property type="entry name" value="YfgM"/>
    <property type="match status" value="1"/>
</dbReference>
<keyword evidence="5 9" id="KW-0472">Membrane</keyword>
<dbReference type="PANTHER" id="PTHR38035">
    <property type="entry name" value="UPF0070 PROTEIN YFGM"/>
    <property type="match status" value="1"/>
</dbReference>
<dbReference type="InterPro" id="IPR018704">
    <property type="entry name" value="SecYEG/CpoB_TPR"/>
</dbReference>
<dbReference type="SUPFAM" id="SSF48452">
    <property type="entry name" value="TPR-like"/>
    <property type="match status" value="1"/>
</dbReference>
<evidence type="ECO:0000259" key="10">
    <source>
        <dbReference type="Pfam" id="PF09976"/>
    </source>
</evidence>
<keyword evidence="2" id="KW-1003">Cell membrane</keyword>
<name>A0A4R3Y301_9PAST</name>
<accession>A0A4R3Y301</accession>
<keyword evidence="14" id="KW-1185">Reference proteome</keyword>
<evidence type="ECO:0000313" key="12">
    <source>
        <dbReference type="EMBL" id="TNG93614.1"/>
    </source>
</evidence>
<dbReference type="GO" id="GO:0005886">
    <property type="term" value="C:plasma membrane"/>
    <property type="evidence" value="ECO:0007669"/>
    <property type="project" value="UniProtKB-SubCell"/>
</dbReference>
<dbReference type="InterPro" id="IPR026039">
    <property type="entry name" value="YfgM"/>
</dbReference>
<evidence type="ECO:0000256" key="8">
    <source>
        <dbReference type="ARBA" id="ARBA00024235"/>
    </source>
</evidence>
<dbReference type="EMBL" id="VDGV01000005">
    <property type="protein sequence ID" value="TNG93614.1"/>
    <property type="molecule type" value="Genomic_DNA"/>
</dbReference>
<keyword evidence="6" id="KW-0143">Chaperone</keyword>
<comment type="similarity">
    <text evidence="7">Belongs to the YfgM family.</text>
</comment>
<dbReference type="Proteomes" id="UP000305526">
    <property type="component" value="Unassembled WGS sequence"/>
</dbReference>
<dbReference type="Pfam" id="PF09976">
    <property type="entry name" value="TPR_21"/>
    <property type="match status" value="1"/>
</dbReference>
<dbReference type="RefSeq" id="WP_132967528.1">
    <property type="nucleotide sequence ID" value="NZ_LEKL01000033.1"/>
</dbReference>
<evidence type="ECO:0000313" key="13">
    <source>
        <dbReference type="Proteomes" id="UP000294619"/>
    </source>
</evidence>
<dbReference type="PANTHER" id="PTHR38035:SF1">
    <property type="entry name" value="ANCILLARY SECYEG TRANSLOCON SUBUNIT"/>
    <property type="match status" value="1"/>
</dbReference>
<organism evidence="11 13">
    <name type="scientific">Testudinibacter aquarius</name>
    <dbReference type="NCBI Taxonomy" id="1524974"/>
    <lineage>
        <taxon>Bacteria</taxon>
        <taxon>Pseudomonadati</taxon>
        <taxon>Pseudomonadota</taxon>
        <taxon>Gammaproteobacteria</taxon>
        <taxon>Pasteurellales</taxon>
        <taxon>Pasteurellaceae</taxon>
        <taxon>Testudinibacter</taxon>
    </lineage>
</organism>
<dbReference type="Proteomes" id="UP000294619">
    <property type="component" value="Unassembled WGS sequence"/>
</dbReference>
<dbReference type="GO" id="GO:0044877">
    <property type="term" value="F:protein-containing complex binding"/>
    <property type="evidence" value="ECO:0007669"/>
    <property type="project" value="InterPro"/>
</dbReference>
<evidence type="ECO:0000313" key="11">
    <source>
        <dbReference type="EMBL" id="TCV85721.1"/>
    </source>
</evidence>
<evidence type="ECO:0000256" key="7">
    <source>
        <dbReference type="ARBA" id="ARBA00024197"/>
    </source>
</evidence>
<dbReference type="Gene3D" id="1.25.40.10">
    <property type="entry name" value="Tetratricopeptide repeat domain"/>
    <property type="match status" value="1"/>
</dbReference>
<evidence type="ECO:0000256" key="2">
    <source>
        <dbReference type="ARBA" id="ARBA00022475"/>
    </source>
</evidence>
<reference evidence="12 14" key="2">
    <citation type="submission" date="2019-05" db="EMBL/GenBank/DDBJ databases">
        <title>Pasteurellaceae isolates from reptiles.</title>
        <authorList>
            <person name="Bojesen A.M."/>
            <person name="Lund E."/>
        </authorList>
    </citation>
    <scope>NUCLEOTIDE SEQUENCE [LARGE SCALE GENOMIC DNA]</scope>
    <source>
        <strain evidence="12 14">ELNT2x</strain>
    </source>
</reference>
<sequence>MSYITEEQQVEELKSWWKENSKVIIATFILVVGGVLGWRYWQTHQLDSQRATSNSYEQVTQAYLQNPQANTELLQKFVTDNQNSNYAVLALFAQAKSAVEQNNLALAESSLKQALEFSRNDELKSISALRLAALQVQQQQYDQAEVSLKNINDKAWEGAKAQLQGDILLAKGDNNAARQAYQQALSNQNLNNLDRQLLQLKVDSLAE</sequence>
<comment type="subcellular location">
    <subcellularLocation>
        <location evidence="1">Cell membrane</location>
        <topology evidence="1">Single-pass type II membrane protein</topology>
    </subcellularLocation>
</comment>
<evidence type="ECO:0000256" key="6">
    <source>
        <dbReference type="ARBA" id="ARBA00023186"/>
    </source>
</evidence>
<evidence type="ECO:0000256" key="5">
    <source>
        <dbReference type="ARBA" id="ARBA00023136"/>
    </source>
</evidence>
<proteinExistence type="inferred from homology"/>
<evidence type="ECO:0000313" key="14">
    <source>
        <dbReference type="Proteomes" id="UP000305526"/>
    </source>
</evidence>
<dbReference type="InterPro" id="IPR011990">
    <property type="entry name" value="TPR-like_helical_dom_sf"/>
</dbReference>
<evidence type="ECO:0000256" key="9">
    <source>
        <dbReference type="SAM" id="Phobius"/>
    </source>
</evidence>
<reference evidence="11 13" key="1">
    <citation type="submission" date="2019-03" db="EMBL/GenBank/DDBJ databases">
        <title>Genomic Encyclopedia of Type Strains, Phase IV (KMG-IV): sequencing the most valuable type-strain genomes for metagenomic binning, comparative biology and taxonomic classification.</title>
        <authorList>
            <person name="Goeker M."/>
        </authorList>
    </citation>
    <scope>NUCLEOTIDE SEQUENCE [LARGE SCALE GENOMIC DNA]</scope>
    <source>
        <strain evidence="11 13">DSM 28140</strain>
    </source>
</reference>
<dbReference type="EMBL" id="SMCP01000008">
    <property type="protein sequence ID" value="TCV85721.1"/>
    <property type="molecule type" value="Genomic_DNA"/>
</dbReference>
<feature type="transmembrane region" description="Helical" evidence="9">
    <location>
        <begin position="23"/>
        <end position="41"/>
    </location>
</feature>
<protein>
    <recommendedName>
        <fullName evidence="8">Ancillary SecYEG translocon subunit</fullName>
    </recommendedName>
</protein>
<evidence type="ECO:0000256" key="4">
    <source>
        <dbReference type="ARBA" id="ARBA00022989"/>
    </source>
</evidence>
<keyword evidence="3 9" id="KW-0812">Transmembrane</keyword>